<evidence type="ECO:0000313" key="2">
    <source>
        <dbReference type="Proteomes" id="UP001652623"/>
    </source>
</evidence>
<dbReference type="InterPro" id="IPR053276">
    <property type="entry name" value="MtDNA_mismatch_repair_MutS"/>
</dbReference>
<dbReference type="PANTHER" id="PTHR48448:SF1">
    <property type="entry name" value="MUTL PROTEIN ISOFORM 1"/>
    <property type="match status" value="1"/>
</dbReference>
<evidence type="ECO:0000313" key="3">
    <source>
        <dbReference type="RefSeq" id="XP_060671248.1"/>
    </source>
</evidence>
<dbReference type="GeneID" id="125423401"/>
<dbReference type="SUPFAM" id="SSF55271">
    <property type="entry name" value="DNA repair protein MutS, domain I"/>
    <property type="match status" value="1"/>
</dbReference>
<feature type="domain" description="DNA mismatch repair protein MutS-like N-terminal" evidence="1">
    <location>
        <begin position="129"/>
        <end position="224"/>
    </location>
</feature>
<reference evidence="3 4" key="1">
    <citation type="submission" date="2025-05" db="UniProtKB">
        <authorList>
            <consortium name="RefSeq"/>
        </authorList>
    </citation>
    <scope>IDENTIFICATION</scope>
    <source>
        <tissue evidence="3 4">Seedling</tissue>
    </source>
</reference>
<name>A0ABM4A3D9_ZIZJJ</name>
<gene>
    <name evidence="3 4" type="primary">LOC125423401</name>
</gene>
<dbReference type="InterPro" id="IPR007695">
    <property type="entry name" value="DNA_mismatch_repair_MutS-lik_N"/>
</dbReference>
<dbReference type="Pfam" id="PF01624">
    <property type="entry name" value="MutS_I"/>
    <property type="match status" value="1"/>
</dbReference>
<dbReference type="RefSeq" id="XP_060671248.1">
    <property type="nucleotide sequence ID" value="XM_060815265.1"/>
</dbReference>
<organism evidence="2 3">
    <name type="scientific">Ziziphus jujuba</name>
    <name type="common">Chinese jujube</name>
    <name type="synonym">Ziziphus sativa</name>
    <dbReference type="NCBI Taxonomy" id="326968"/>
    <lineage>
        <taxon>Eukaryota</taxon>
        <taxon>Viridiplantae</taxon>
        <taxon>Streptophyta</taxon>
        <taxon>Embryophyta</taxon>
        <taxon>Tracheophyta</taxon>
        <taxon>Spermatophyta</taxon>
        <taxon>Magnoliopsida</taxon>
        <taxon>eudicotyledons</taxon>
        <taxon>Gunneridae</taxon>
        <taxon>Pentapetalae</taxon>
        <taxon>rosids</taxon>
        <taxon>fabids</taxon>
        <taxon>Rosales</taxon>
        <taxon>Rhamnaceae</taxon>
        <taxon>Paliureae</taxon>
        <taxon>Ziziphus</taxon>
    </lineage>
</organism>
<evidence type="ECO:0000259" key="1">
    <source>
        <dbReference type="Pfam" id="PF01624"/>
    </source>
</evidence>
<dbReference type="RefSeq" id="XP_060671249.1">
    <property type="nucleotide sequence ID" value="XM_060815266.1"/>
</dbReference>
<dbReference type="Gene3D" id="3.40.1170.10">
    <property type="entry name" value="DNA repair protein MutS, domain I"/>
    <property type="match status" value="1"/>
</dbReference>
<protein>
    <submittedName>
        <fullName evidence="3 4">DNA mismatch repair protein MSH1, mitochondrial-like isoform X1</fullName>
    </submittedName>
</protein>
<proteinExistence type="predicted"/>
<keyword evidence="2" id="KW-1185">Reference proteome</keyword>
<sequence>MYWVATRSAVVSFPRWRSLAHLLHSSPRRYSSFNPFPVFFGQFGKIYCFKDRKVLKGSAKVTKKLKALNVLDEKGLSNILWWKERMQACRKPSTIQLFKRLEYSNLLGLDVNLKNGSLKEGTLNWEILQFKSKFPREVLLCRVGDFYEAIGIDACILVEYAGLNPFGGLRSDSIPRAGCPVVNLQQTLDDLTRNGYSVCIVEEVQGPTQARSRKSRFISGHAHPGSPYVFGLAGVDHDLDFPEPMPVVGISRSARGYCINLVLETMKTYSSEDGLTEEALVTKLRTCRYHHLFLHTSLRHNSSALVTGENLVREACCGENVFLDIMNGLKAILSLSFCLRLKNSMALLMITFRNVTVSSENRPRPLTLGTATQIGAIPTEGIPCLLKMLLPPNYTGLPGLYVRDILLNPPAYEIASTIQATCKLMSNVTCSIPEFTCVSSAKLVKLLELREANHIEFCRIKNVVDEILHMNRNSELGEILELLMDPTWVATGLKIDCETLVSECEWTSVKISGMISLDGENDSKISSSSIVPSEFFEDMESAWKGRVKRIHIEEEFREAEVAAEALSLAVTEDFLPIISRIKATTAPLGGPRGEILYAREHEAVWF</sequence>
<dbReference type="Proteomes" id="UP001652623">
    <property type="component" value="Chromosome 3"/>
</dbReference>
<evidence type="ECO:0000313" key="4">
    <source>
        <dbReference type="RefSeq" id="XP_060671249.1"/>
    </source>
</evidence>
<accession>A0ABM4A3D9</accession>
<dbReference type="InterPro" id="IPR016151">
    <property type="entry name" value="DNA_mismatch_repair_MutS_N"/>
</dbReference>
<dbReference type="PANTHER" id="PTHR48448">
    <property type="entry name" value="MUTL PROTEIN ISOFORM 1"/>
    <property type="match status" value="1"/>
</dbReference>